<evidence type="ECO:0000313" key="1">
    <source>
        <dbReference type="EMBL" id="QDI92492.1"/>
    </source>
</evidence>
<dbReference type="EMBL" id="CP035485">
    <property type="protein sequence ID" value="QDI92492.1"/>
    <property type="molecule type" value="Genomic_DNA"/>
</dbReference>
<dbReference type="AlphaFoldDB" id="A0A514LKX0"/>
<keyword evidence="2" id="KW-1185">Reference proteome</keyword>
<protein>
    <submittedName>
        <fullName evidence="1">Uncharacterized protein</fullName>
    </submittedName>
</protein>
<dbReference type="KEGG" id="sale:EPH95_15915"/>
<accession>A0A514LKX0</accession>
<name>A0A514LKX0_9BACI</name>
<dbReference type="Proteomes" id="UP000319756">
    <property type="component" value="Chromosome"/>
</dbReference>
<evidence type="ECO:0000313" key="2">
    <source>
        <dbReference type="Proteomes" id="UP000319756"/>
    </source>
</evidence>
<proteinExistence type="predicted"/>
<sequence length="98" mass="11358">MIMKSVVLNNPDRMLNALRELDLIEVAEHVVEQMREDVLAWGEYVYEQVRLTFRAKVNGAFETMQAVFFPSESLDPPEDAEAEQRVQHMEFQSLETIG</sequence>
<gene>
    <name evidence="1" type="ORF">EPH95_15915</name>
</gene>
<reference evidence="2" key="1">
    <citation type="submission" date="2019-01" db="EMBL/GenBank/DDBJ databases">
        <title>Genomic analysis of Salicibibacter sp. NKC3-5.</title>
        <authorList>
            <person name="Oh Y.J."/>
        </authorList>
    </citation>
    <scope>NUCLEOTIDE SEQUENCE [LARGE SCALE GENOMIC DNA]</scope>
    <source>
        <strain evidence="2">NKC3-5</strain>
    </source>
</reference>
<organism evidence="1 2">
    <name type="scientific">Salicibibacter halophilus</name>
    <dbReference type="NCBI Taxonomy" id="2502791"/>
    <lineage>
        <taxon>Bacteria</taxon>
        <taxon>Bacillati</taxon>
        <taxon>Bacillota</taxon>
        <taxon>Bacilli</taxon>
        <taxon>Bacillales</taxon>
        <taxon>Bacillaceae</taxon>
        <taxon>Salicibibacter</taxon>
    </lineage>
</organism>